<keyword evidence="2" id="KW-1185">Reference proteome</keyword>
<proteinExistence type="predicted"/>
<organism evidence="1 2">
    <name type="scientific">Cichorium intybus</name>
    <name type="common">Chicory</name>
    <dbReference type="NCBI Taxonomy" id="13427"/>
    <lineage>
        <taxon>Eukaryota</taxon>
        <taxon>Viridiplantae</taxon>
        <taxon>Streptophyta</taxon>
        <taxon>Embryophyta</taxon>
        <taxon>Tracheophyta</taxon>
        <taxon>Spermatophyta</taxon>
        <taxon>Magnoliopsida</taxon>
        <taxon>eudicotyledons</taxon>
        <taxon>Gunneridae</taxon>
        <taxon>Pentapetalae</taxon>
        <taxon>asterids</taxon>
        <taxon>campanulids</taxon>
        <taxon>Asterales</taxon>
        <taxon>Asteraceae</taxon>
        <taxon>Cichorioideae</taxon>
        <taxon>Cichorieae</taxon>
        <taxon>Cichoriinae</taxon>
        <taxon>Cichorium</taxon>
    </lineage>
</organism>
<sequence length="98" mass="11247">MDKKTLMFKIVDLGLSRAFTLPIKKYTYEILTLWYRAPEVLLGATHYSTAFDMCSVDCIFAELVTKMALFAADSYLQKLLHIFRMEIEGEGDGAPWRS</sequence>
<dbReference type="Proteomes" id="UP001055811">
    <property type="component" value="Linkage Group LG05"/>
</dbReference>
<reference evidence="1 2" key="2">
    <citation type="journal article" date="2022" name="Mol. Ecol. Resour.">
        <title>The genomes of chicory, endive, great burdock and yacon provide insights into Asteraceae paleo-polyploidization history and plant inulin production.</title>
        <authorList>
            <person name="Fan W."/>
            <person name="Wang S."/>
            <person name="Wang H."/>
            <person name="Wang A."/>
            <person name="Jiang F."/>
            <person name="Liu H."/>
            <person name="Zhao H."/>
            <person name="Xu D."/>
            <person name="Zhang Y."/>
        </authorList>
    </citation>
    <scope>NUCLEOTIDE SEQUENCE [LARGE SCALE GENOMIC DNA]</scope>
    <source>
        <strain evidence="2">cv. Punajuju</strain>
        <tissue evidence="1">Leaves</tissue>
    </source>
</reference>
<protein>
    <submittedName>
        <fullName evidence="1">Uncharacterized protein</fullName>
    </submittedName>
</protein>
<name>A0ACB9CZQ5_CICIN</name>
<reference evidence="2" key="1">
    <citation type="journal article" date="2022" name="Mol. Ecol. Resour.">
        <title>The genomes of chicory, endive, great burdock and yacon provide insights into Asteraceae palaeo-polyploidization history and plant inulin production.</title>
        <authorList>
            <person name="Fan W."/>
            <person name="Wang S."/>
            <person name="Wang H."/>
            <person name="Wang A."/>
            <person name="Jiang F."/>
            <person name="Liu H."/>
            <person name="Zhao H."/>
            <person name="Xu D."/>
            <person name="Zhang Y."/>
        </authorList>
    </citation>
    <scope>NUCLEOTIDE SEQUENCE [LARGE SCALE GENOMIC DNA]</scope>
    <source>
        <strain evidence="2">cv. Punajuju</strain>
    </source>
</reference>
<evidence type="ECO:0000313" key="1">
    <source>
        <dbReference type="EMBL" id="KAI3739787.1"/>
    </source>
</evidence>
<accession>A0ACB9CZQ5</accession>
<evidence type="ECO:0000313" key="2">
    <source>
        <dbReference type="Proteomes" id="UP001055811"/>
    </source>
</evidence>
<dbReference type="EMBL" id="CM042013">
    <property type="protein sequence ID" value="KAI3739787.1"/>
    <property type="molecule type" value="Genomic_DNA"/>
</dbReference>
<gene>
    <name evidence="1" type="ORF">L2E82_30198</name>
</gene>
<comment type="caution">
    <text evidence="1">The sequence shown here is derived from an EMBL/GenBank/DDBJ whole genome shotgun (WGS) entry which is preliminary data.</text>
</comment>